<reference evidence="3" key="1">
    <citation type="submission" date="2011-08" db="EMBL/GenBank/DDBJ databases">
        <authorList>
            <person name="Rombauts S."/>
        </authorList>
    </citation>
    <scope>NUCLEOTIDE SEQUENCE</scope>
    <source>
        <strain evidence="3">London</strain>
    </source>
</reference>
<reference evidence="2" key="2">
    <citation type="submission" date="2015-06" db="UniProtKB">
        <authorList>
            <consortium name="EnsemblMetazoa"/>
        </authorList>
    </citation>
    <scope>IDENTIFICATION</scope>
</reference>
<feature type="compositionally biased region" description="Basic residues" evidence="1">
    <location>
        <begin position="60"/>
        <end position="73"/>
    </location>
</feature>
<accession>T1K7B5</accession>
<dbReference type="Proteomes" id="UP000015104">
    <property type="component" value="Unassembled WGS sequence"/>
</dbReference>
<dbReference type="AlphaFoldDB" id="T1K7B5"/>
<dbReference type="EnsemblMetazoa" id="tetur06g03620.1">
    <property type="protein sequence ID" value="tetur06g03620.1"/>
    <property type="gene ID" value="tetur06g03620"/>
</dbReference>
<feature type="compositionally biased region" description="Basic and acidic residues" evidence="1">
    <location>
        <begin position="35"/>
        <end position="59"/>
    </location>
</feature>
<organism evidence="2 3">
    <name type="scientific">Tetranychus urticae</name>
    <name type="common">Two-spotted spider mite</name>
    <dbReference type="NCBI Taxonomy" id="32264"/>
    <lineage>
        <taxon>Eukaryota</taxon>
        <taxon>Metazoa</taxon>
        <taxon>Ecdysozoa</taxon>
        <taxon>Arthropoda</taxon>
        <taxon>Chelicerata</taxon>
        <taxon>Arachnida</taxon>
        <taxon>Acari</taxon>
        <taxon>Acariformes</taxon>
        <taxon>Trombidiformes</taxon>
        <taxon>Prostigmata</taxon>
        <taxon>Eleutherengona</taxon>
        <taxon>Raphignathae</taxon>
        <taxon>Tetranychoidea</taxon>
        <taxon>Tetranychidae</taxon>
        <taxon>Tetranychus</taxon>
    </lineage>
</organism>
<feature type="region of interest" description="Disordered" evidence="1">
    <location>
        <begin position="35"/>
        <end position="73"/>
    </location>
</feature>
<dbReference type="EMBL" id="CAEY01001802">
    <property type="status" value="NOT_ANNOTATED_CDS"/>
    <property type="molecule type" value="Genomic_DNA"/>
</dbReference>
<sequence length="73" mass="8852">MVDAAKRQNTNRIDEKDCYQGVSIRPTLTEDKFDYSVHPRLNENSKKNVQTHEDEMEKMKQKKGKWRHRKKNY</sequence>
<dbReference type="HOGENOM" id="CLU_2707990_0_0_1"/>
<evidence type="ECO:0000313" key="3">
    <source>
        <dbReference type="Proteomes" id="UP000015104"/>
    </source>
</evidence>
<name>T1K7B5_TETUR</name>
<proteinExistence type="predicted"/>
<evidence type="ECO:0000256" key="1">
    <source>
        <dbReference type="SAM" id="MobiDB-lite"/>
    </source>
</evidence>
<protein>
    <submittedName>
        <fullName evidence="2">Uncharacterized protein</fullName>
    </submittedName>
</protein>
<keyword evidence="3" id="KW-1185">Reference proteome</keyword>
<evidence type="ECO:0000313" key="2">
    <source>
        <dbReference type="EnsemblMetazoa" id="tetur06g03620.1"/>
    </source>
</evidence>